<evidence type="ECO:0000256" key="14">
    <source>
        <dbReference type="PROSITE-ProRule" id="PRU01360"/>
    </source>
</evidence>
<keyword evidence="8" id="KW-0408">Iron</keyword>
<comment type="similarity">
    <text evidence="2 14 15">Belongs to the TonB-dependent receptor family.</text>
</comment>
<evidence type="ECO:0000256" key="4">
    <source>
        <dbReference type="ARBA" id="ARBA00022452"/>
    </source>
</evidence>
<evidence type="ECO:0000256" key="11">
    <source>
        <dbReference type="ARBA" id="ARBA00023136"/>
    </source>
</evidence>
<dbReference type="FunFam" id="2.40.170.20:FF:000005">
    <property type="entry name" value="TonB-dependent siderophore receptor"/>
    <property type="match status" value="1"/>
</dbReference>
<keyword evidence="9" id="KW-0406">Ion transport</keyword>
<dbReference type="Pfam" id="PF00593">
    <property type="entry name" value="TonB_dep_Rec_b-barrel"/>
    <property type="match status" value="1"/>
</dbReference>
<evidence type="ECO:0000256" key="6">
    <source>
        <dbReference type="ARBA" id="ARBA00022692"/>
    </source>
</evidence>
<proteinExistence type="inferred from homology"/>
<evidence type="ECO:0000256" key="1">
    <source>
        <dbReference type="ARBA" id="ARBA00004571"/>
    </source>
</evidence>
<comment type="subcellular location">
    <subcellularLocation>
        <location evidence="1 14">Cell outer membrane</location>
        <topology evidence="1 14">Multi-pass membrane protein</topology>
    </subcellularLocation>
</comment>
<reference evidence="18" key="1">
    <citation type="submission" date="2016-03" db="EMBL/GenBank/DDBJ databases">
        <authorList>
            <person name="Heylen K."/>
            <person name="De Vos P."/>
            <person name="Vekeman B."/>
        </authorList>
    </citation>
    <scope>NUCLEOTIDE SEQUENCE [LARGE SCALE GENOMIC DNA]</scope>
    <source>
        <strain evidence="18">R-45383</strain>
    </source>
</reference>
<dbReference type="Pfam" id="PF07715">
    <property type="entry name" value="Plug"/>
    <property type="match status" value="1"/>
</dbReference>
<comment type="caution">
    <text evidence="17">The sequence shown here is derived from an EMBL/GenBank/DDBJ whole genome shotgun (WGS) entry which is preliminary data.</text>
</comment>
<dbReference type="InterPro" id="IPR037066">
    <property type="entry name" value="Plug_dom_sf"/>
</dbReference>
<dbReference type="OrthoDB" id="127311at2"/>
<protein>
    <recommendedName>
        <fullName evidence="16">Secretin/TonB short N-terminal domain-containing protein</fullName>
    </recommendedName>
</protein>
<dbReference type="FunFam" id="2.170.130.10:FF:000001">
    <property type="entry name" value="Catecholate siderophore TonB-dependent receptor"/>
    <property type="match status" value="1"/>
</dbReference>
<gene>
    <name evidence="17" type="ORF">A1355_19535</name>
</gene>
<keyword evidence="5" id="KW-0410">Iron transport</keyword>
<evidence type="ECO:0000256" key="13">
    <source>
        <dbReference type="ARBA" id="ARBA00023237"/>
    </source>
</evidence>
<dbReference type="GO" id="GO:0009279">
    <property type="term" value="C:cell outer membrane"/>
    <property type="evidence" value="ECO:0007669"/>
    <property type="project" value="UniProtKB-SubCell"/>
</dbReference>
<dbReference type="InterPro" id="IPR010105">
    <property type="entry name" value="TonB_sidphr_rcpt"/>
</dbReference>
<keyword evidence="3 14" id="KW-0813">Transport</keyword>
<evidence type="ECO:0000256" key="10">
    <source>
        <dbReference type="ARBA" id="ARBA00023077"/>
    </source>
</evidence>
<dbReference type="PANTHER" id="PTHR32552:SF68">
    <property type="entry name" value="FERRICHROME OUTER MEMBRANE TRANSPORTER_PHAGE RECEPTOR"/>
    <property type="match status" value="1"/>
</dbReference>
<evidence type="ECO:0000256" key="9">
    <source>
        <dbReference type="ARBA" id="ARBA00023065"/>
    </source>
</evidence>
<dbReference type="GO" id="GO:0015891">
    <property type="term" value="P:siderophore transport"/>
    <property type="evidence" value="ECO:0007669"/>
    <property type="project" value="InterPro"/>
</dbReference>
<keyword evidence="4 14" id="KW-1134">Transmembrane beta strand</keyword>
<dbReference type="InterPro" id="IPR036942">
    <property type="entry name" value="Beta-barrel_TonB_sf"/>
</dbReference>
<dbReference type="InterPro" id="IPR012910">
    <property type="entry name" value="Plug_dom"/>
</dbReference>
<keyword evidence="6 14" id="KW-0812">Transmembrane</keyword>
<evidence type="ECO:0000256" key="2">
    <source>
        <dbReference type="ARBA" id="ARBA00009810"/>
    </source>
</evidence>
<name>A0A177P674_9GAMM</name>
<dbReference type="GO" id="GO:0015344">
    <property type="term" value="F:siderophore uptake transmembrane transporter activity"/>
    <property type="evidence" value="ECO:0007669"/>
    <property type="project" value="TreeGrafter"/>
</dbReference>
<dbReference type="PROSITE" id="PS52016">
    <property type="entry name" value="TONB_DEPENDENT_REC_3"/>
    <property type="match status" value="1"/>
</dbReference>
<evidence type="ECO:0000256" key="7">
    <source>
        <dbReference type="ARBA" id="ARBA00022729"/>
    </source>
</evidence>
<evidence type="ECO:0000256" key="5">
    <source>
        <dbReference type="ARBA" id="ARBA00022496"/>
    </source>
</evidence>
<evidence type="ECO:0000256" key="8">
    <source>
        <dbReference type="ARBA" id="ARBA00023004"/>
    </source>
</evidence>
<evidence type="ECO:0000256" key="3">
    <source>
        <dbReference type="ARBA" id="ARBA00022448"/>
    </source>
</evidence>
<evidence type="ECO:0000313" key="17">
    <source>
        <dbReference type="EMBL" id="OAI25701.1"/>
    </source>
</evidence>
<dbReference type="PANTHER" id="PTHR32552">
    <property type="entry name" value="FERRICHROME IRON RECEPTOR-RELATED"/>
    <property type="match status" value="1"/>
</dbReference>
<dbReference type="SUPFAM" id="SSF56935">
    <property type="entry name" value="Porins"/>
    <property type="match status" value="1"/>
</dbReference>
<keyword evidence="12" id="KW-0675">Receptor</keyword>
<evidence type="ECO:0000256" key="15">
    <source>
        <dbReference type="RuleBase" id="RU003357"/>
    </source>
</evidence>
<dbReference type="Gene3D" id="2.170.130.10">
    <property type="entry name" value="TonB-dependent receptor, plug domain"/>
    <property type="match status" value="1"/>
</dbReference>
<dbReference type="Pfam" id="PF07660">
    <property type="entry name" value="STN"/>
    <property type="match status" value="1"/>
</dbReference>
<keyword evidence="10 15" id="KW-0798">TonB box</keyword>
<dbReference type="SMART" id="SM00965">
    <property type="entry name" value="STN"/>
    <property type="match status" value="1"/>
</dbReference>
<dbReference type="InterPro" id="IPR039426">
    <property type="entry name" value="TonB-dep_rcpt-like"/>
</dbReference>
<dbReference type="Gene3D" id="2.40.170.20">
    <property type="entry name" value="TonB-dependent receptor, beta-barrel domain"/>
    <property type="match status" value="1"/>
</dbReference>
<keyword evidence="7" id="KW-0732">Signal</keyword>
<dbReference type="InterPro" id="IPR000531">
    <property type="entry name" value="Beta-barrel_TonB"/>
</dbReference>
<dbReference type="Gene3D" id="3.55.50.30">
    <property type="match status" value="1"/>
</dbReference>
<dbReference type="Proteomes" id="UP000077628">
    <property type="component" value="Unassembled WGS sequence"/>
</dbReference>
<sequence length="804" mass="88317">MIYQDSLTRAVVLISAVTIPGIATAETTTLSFDIASQPLSSALIRFSAISGLQVLYEGRLADQIQAPALKGTFSAEQALRQLLQGSGLSFRFSNASTVTLDKTPAAPAPQSNGTATMPAVTVTGQGVYDTASPYNKDYALPNATTGTKTDTLQFDTPVSVQVIPKAVIEDQQAIGLENVLKNVSGVAKNWGFGADANENIYLRGFANGINSVGNIYRDGVLTPNMPISLANAERVEVLKGPAAMLYGRAQPGGLVNVVTKRPRGDAYYSLQQQFGSYDTYRTLLDATNKITEDGALAYRVNYEHLDSNSFRTNIYNQRDFLAPSLTWHITDKTQLDLDFIYQDSRSIADSGIPYDQQLSGAIPGKIPLSFNGNEPTDYSNKRSYQQGITLTHAFTDDWKVRAKFSALVQDNAAAQTPSNETTNGSGDIARGFLKNATDFDNKYGTIDITGRFATGPIQHNVLLGADYYNSTDKHFSSPYRTAVPTINVFDPQYGFTGFLNDPLRLGNIEHNEWYGIYLQDQLAWNDTWHLLLGGRFDNATYRNSFGDKTDDDYFSPRIGLMYHPLDWLGVYVNFVKGFNAFNSGTALNGSSYDPEQSREMEFGMKGNWWSGKLQANLAFFELTKKNVKSPLPAPFSDYFVTIGAQRSRGIEFDLQGQLTDAWNVIATYTYIGAVVTKGLTGDFTGVGGTGDRLENIPRNTASLWSTYDFSHLGAEGLSAGAGVYLVDSREGNVNNSYEIPGYTRVDSMLRYRRKIGPSNVTFQFNVENLLDKEYIASANGYSQFIHQAMPGAPRTFLGSVKVEF</sequence>
<dbReference type="InterPro" id="IPR011662">
    <property type="entry name" value="Secretin/TonB_short_N"/>
</dbReference>
<accession>A0A177P674</accession>
<evidence type="ECO:0000256" key="12">
    <source>
        <dbReference type="ARBA" id="ARBA00023170"/>
    </source>
</evidence>
<dbReference type="GO" id="GO:0038023">
    <property type="term" value="F:signaling receptor activity"/>
    <property type="evidence" value="ECO:0007669"/>
    <property type="project" value="InterPro"/>
</dbReference>
<dbReference type="CDD" id="cd01347">
    <property type="entry name" value="ligand_gated_channel"/>
    <property type="match status" value="1"/>
</dbReference>
<dbReference type="NCBIfam" id="TIGR01783">
    <property type="entry name" value="TonB-siderophor"/>
    <property type="match status" value="1"/>
</dbReference>
<dbReference type="STRING" id="702114.A1355_19535"/>
<feature type="domain" description="Secretin/TonB short N-terminal" evidence="16">
    <location>
        <begin position="52"/>
        <end position="103"/>
    </location>
</feature>
<keyword evidence="13 14" id="KW-0998">Cell outer membrane</keyword>
<organism evidence="17 18">
    <name type="scientific">Methylomonas koyamae</name>
    <dbReference type="NCBI Taxonomy" id="702114"/>
    <lineage>
        <taxon>Bacteria</taxon>
        <taxon>Pseudomonadati</taxon>
        <taxon>Pseudomonadota</taxon>
        <taxon>Gammaproteobacteria</taxon>
        <taxon>Methylococcales</taxon>
        <taxon>Methylococcaceae</taxon>
        <taxon>Methylomonas</taxon>
    </lineage>
</organism>
<evidence type="ECO:0000313" key="18">
    <source>
        <dbReference type="Proteomes" id="UP000077628"/>
    </source>
</evidence>
<keyword evidence="11 14" id="KW-0472">Membrane</keyword>
<dbReference type="RefSeq" id="WP_064025023.1">
    <property type="nucleotide sequence ID" value="NZ_LUUK01000036.1"/>
</dbReference>
<dbReference type="EMBL" id="LUUK01000036">
    <property type="protein sequence ID" value="OAI25701.1"/>
    <property type="molecule type" value="Genomic_DNA"/>
</dbReference>
<dbReference type="AlphaFoldDB" id="A0A177P674"/>
<evidence type="ECO:0000259" key="16">
    <source>
        <dbReference type="SMART" id="SM00965"/>
    </source>
</evidence>
<keyword evidence="18" id="KW-1185">Reference proteome</keyword>